<sequence length="140" mass="16426">MNDVLTVQKELIDEYEGHLNRLTERLGFRYSISPDQNLIEIWGETLNEPRFKMFTINVFGPDETVGELTMTELFVPKELHYNRIVFGLMNITYEIAKKYDYDVFITNMVSSFYHYMTKVRGALPIEVENTVQLVDSTNLN</sequence>
<organism evidence="1 2">
    <name type="scientific">Metabacillus endolithicus</name>
    <dbReference type="NCBI Taxonomy" id="1535204"/>
    <lineage>
        <taxon>Bacteria</taxon>
        <taxon>Bacillati</taxon>
        <taxon>Bacillota</taxon>
        <taxon>Bacilli</taxon>
        <taxon>Bacillales</taxon>
        <taxon>Bacillaceae</taxon>
        <taxon>Metabacillus</taxon>
    </lineage>
</organism>
<evidence type="ECO:0008006" key="3">
    <source>
        <dbReference type="Google" id="ProtNLM"/>
    </source>
</evidence>
<dbReference type="Proteomes" id="UP001597318">
    <property type="component" value="Unassembled WGS sequence"/>
</dbReference>
<name>A0ABW5C316_9BACI</name>
<dbReference type="RefSeq" id="WP_247338916.1">
    <property type="nucleotide sequence ID" value="NZ_CP095550.1"/>
</dbReference>
<evidence type="ECO:0000313" key="1">
    <source>
        <dbReference type="EMBL" id="MFD2215310.1"/>
    </source>
</evidence>
<protein>
    <recommendedName>
        <fullName evidence="3">N-acetyltransferase domain-containing protein</fullName>
    </recommendedName>
</protein>
<gene>
    <name evidence="1" type="ORF">ACFSKK_16580</name>
</gene>
<dbReference type="EMBL" id="JBHUIK010000003">
    <property type="protein sequence ID" value="MFD2215310.1"/>
    <property type="molecule type" value="Genomic_DNA"/>
</dbReference>
<keyword evidence="2" id="KW-1185">Reference proteome</keyword>
<comment type="caution">
    <text evidence="1">The sequence shown here is derived from an EMBL/GenBank/DDBJ whole genome shotgun (WGS) entry which is preliminary data.</text>
</comment>
<proteinExistence type="predicted"/>
<reference evidence="2" key="1">
    <citation type="journal article" date="2019" name="Int. J. Syst. Evol. Microbiol.">
        <title>The Global Catalogue of Microorganisms (GCM) 10K type strain sequencing project: providing services to taxonomists for standard genome sequencing and annotation.</title>
        <authorList>
            <consortium name="The Broad Institute Genomics Platform"/>
            <consortium name="The Broad Institute Genome Sequencing Center for Infectious Disease"/>
            <person name="Wu L."/>
            <person name="Ma J."/>
        </authorList>
    </citation>
    <scope>NUCLEOTIDE SEQUENCE [LARGE SCALE GENOMIC DNA]</scope>
    <source>
        <strain evidence="2">CGMCC 1.15474</strain>
    </source>
</reference>
<evidence type="ECO:0000313" key="2">
    <source>
        <dbReference type="Proteomes" id="UP001597318"/>
    </source>
</evidence>
<accession>A0ABW5C316</accession>